<dbReference type="PANTHER" id="PTHR13572:SF1">
    <property type="entry name" value="GLYCOPROTEIN ENDO-ALPHA-1,2-MANNOSIDASE"/>
    <property type="match status" value="1"/>
</dbReference>
<comment type="catalytic activity">
    <reaction evidence="11">
        <text>N-{alpha-Glc-(1-&gt;3)-alpha-Man-(1-&gt;2)-alpha-Man-(1-&gt;2)-alpha-Man-(1-&gt;3)-[alpha-Man-(1-&gt;2)-alpha-Man-(1-&gt;3)-[alpha-Man-(1-&gt;2)-alpha-Man-(1-&gt;6)]-alpha-Man-(1-&gt;6)]-beta-Man-(1-&gt;4)-beta-GlcNAc-(1-&gt;4)-beta-GlcNAc}-L-asparaginyl-[protein] + H2O = alpha-D-glucosyl-(1-&gt;3)-D-mannopyranose + N(4)-{alpha-D-Man-(1-&gt;2)-alpha-D-Man-(1-&gt;3)-[alpha-D-Man-(1-&gt;2)-alpha-D-Man-(1-&gt;3)-[alpha-D-Man-(1-&gt;2)-alpha-D-Man-(1-&gt;6)]-alpha-D-Man-(1-&gt;6)]-beta-D-Man-(1-&gt;4)-beta-D-GlaNAc-(1-&gt;4)-beta-D-GlcNAc}-L-asparaginyl-[protein] (N-glucan mannose isomer 8A1,2,3B1,2)</text>
        <dbReference type="Rhea" id="RHEA:54824"/>
        <dbReference type="Rhea" id="RHEA-COMP:14010"/>
        <dbReference type="Rhea" id="RHEA-COMP:14011"/>
        <dbReference type="ChEBI" id="CHEBI:15377"/>
        <dbReference type="ChEBI" id="CHEBI:52996"/>
        <dbReference type="ChEBI" id="CHEBI:59080"/>
        <dbReference type="ChEBI" id="CHEBI:60627"/>
        <dbReference type="EC" id="3.2.1.130"/>
    </reaction>
</comment>
<evidence type="ECO:0000256" key="10">
    <source>
        <dbReference type="ARBA" id="ARBA00039288"/>
    </source>
</evidence>
<dbReference type="EC" id="3.2.1.130" evidence="9"/>
<proteinExistence type="inferred from homology"/>
<keyword evidence="3" id="KW-0812">Transmembrane</keyword>
<dbReference type="EMBL" id="BAAFST010000004">
    <property type="protein sequence ID" value="GAB1288353.1"/>
    <property type="molecule type" value="Genomic_DNA"/>
</dbReference>
<keyword evidence="13" id="KW-1185">Reference proteome</keyword>
<evidence type="ECO:0000256" key="6">
    <source>
        <dbReference type="ARBA" id="ARBA00022989"/>
    </source>
</evidence>
<accession>A0ABQ0ENB8</accession>
<dbReference type="Proteomes" id="UP001623349">
    <property type="component" value="Unassembled WGS sequence"/>
</dbReference>
<keyword evidence="7" id="KW-0333">Golgi apparatus</keyword>
<evidence type="ECO:0000256" key="5">
    <source>
        <dbReference type="ARBA" id="ARBA00022968"/>
    </source>
</evidence>
<evidence type="ECO:0000256" key="7">
    <source>
        <dbReference type="ARBA" id="ARBA00023034"/>
    </source>
</evidence>
<evidence type="ECO:0000256" key="4">
    <source>
        <dbReference type="ARBA" id="ARBA00022801"/>
    </source>
</evidence>
<evidence type="ECO:0000256" key="11">
    <source>
        <dbReference type="ARBA" id="ARBA00049330"/>
    </source>
</evidence>
<dbReference type="Gene3D" id="3.20.20.80">
    <property type="entry name" value="Glycosidases"/>
    <property type="match status" value="1"/>
</dbReference>
<gene>
    <name evidence="12" type="ORF">APTSU1_000358300</name>
</gene>
<evidence type="ECO:0000256" key="9">
    <source>
        <dbReference type="ARBA" id="ARBA00038876"/>
    </source>
</evidence>
<evidence type="ECO:0000256" key="3">
    <source>
        <dbReference type="ARBA" id="ARBA00022692"/>
    </source>
</evidence>
<evidence type="ECO:0000313" key="12">
    <source>
        <dbReference type="EMBL" id="GAB1288353.1"/>
    </source>
</evidence>
<reference evidence="12 13" key="1">
    <citation type="submission" date="2024-08" db="EMBL/GenBank/DDBJ databases">
        <title>The draft genome of Apodemus speciosus.</title>
        <authorList>
            <person name="Nabeshima K."/>
            <person name="Suzuki S."/>
            <person name="Onuma M."/>
        </authorList>
    </citation>
    <scope>NUCLEOTIDE SEQUENCE [LARGE SCALE GENOMIC DNA]</scope>
    <source>
        <strain evidence="12">IB14-021</strain>
    </source>
</reference>
<protein>
    <recommendedName>
        <fullName evidence="10">Glycoprotein endo-alpha-1,2-mannosidase</fullName>
        <ecNumber evidence="9">3.2.1.130</ecNumber>
    </recommendedName>
</protein>
<dbReference type="Pfam" id="PF16317">
    <property type="entry name" value="Glyco_hydro_99"/>
    <property type="match status" value="2"/>
</dbReference>
<keyword evidence="8" id="KW-0472">Membrane</keyword>
<evidence type="ECO:0000256" key="1">
    <source>
        <dbReference type="ARBA" id="ARBA00004323"/>
    </source>
</evidence>
<dbReference type="CDD" id="cd11574">
    <property type="entry name" value="GH99"/>
    <property type="match status" value="1"/>
</dbReference>
<comment type="similarity">
    <text evidence="2">Belongs to the glycosyl hydrolase 99 family.</text>
</comment>
<comment type="caution">
    <text evidence="12">The sequence shown here is derived from an EMBL/GenBank/DDBJ whole genome shotgun (WGS) entry which is preliminary data.</text>
</comment>
<dbReference type="InterPro" id="IPR026071">
    <property type="entry name" value="Glyco_Hydrolase_99"/>
</dbReference>
<dbReference type="PANTHER" id="PTHR13572">
    <property type="entry name" value="ENDO-ALPHA-1,2-MANNOSIDASE"/>
    <property type="match status" value="1"/>
</dbReference>
<keyword evidence="5" id="KW-0735">Signal-anchor</keyword>
<sequence length="483" mass="55575">MAKFRRRTCIILSLFILFIFSLMMGLKMLWPNAASFGPPFGLDLLPELHPLNSHLGNKADFQKSDRINMETNTKDLKGAGMTVLPAKASEVNPEELPPLNYFLHAFYYSWYGNPQFDGKYIHWNHPFLEHWDPRIAKNYPQGQHSPPDDIGSSFYPELGSYSSRDPSVIETHMKQMSSASIGVLALSWYPPDSNDENGEATDHLVPTILDKAHKYNMKTYAPILWGEIMKLDTLMKLLKVTFHIEPYSNRDDQSMHQNVKYIIDKYGSHPAFYRYKTRTGHSLPMFYVYDSYITKPKTWANLLTPSGSQSVRSSPYDGLFIALLVEEKHKYDILQSGFDGIYTYFATNGFTYGSSHQNWNNLKSFCEKNNLIFIPSVGPGYIDTSIRPWNTQNTRNRVNGKYYEVGLSAALQTHPSLISITSFNEWHEGTQIEKAVPKRTANTVYLDYRPHKPSLYLELTRKWSEKYSKERLTYASDQQLPAS</sequence>
<evidence type="ECO:0000256" key="8">
    <source>
        <dbReference type="ARBA" id="ARBA00023136"/>
    </source>
</evidence>
<comment type="subcellular location">
    <subcellularLocation>
        <location evidence="1">Golgi apparatus membrane</location>
        <topology evidence="1">Single-pass type II membrane protein</topology>
    </subcellularLocation>
</comment>
<keyword evidence="4" id="KW-0378">Hydrolase</keyword>
<evidence type="ECO:0000313" key="13">
    <source>
        <dbReference type="Proteomes" id="UP001623349"/>
    </source>
</evidence>
<organism evidence="12 13">
    <name type="scientific">Apodemus speciosus</name>
    <name type="common">Large Japanese field mouse</name>
    <dbReference type="NCBI Taxonomy" id="105296"/>
    <lineage>
        <taxon>Eukaryota</taxon>
        <taxon>Metazoa</taxon>
        <taxon>Chordata</taxon>
        <taxon>Craniata</taxon>
        <taxon>Vertebrata</taxon>
        <taxon>Euteleostomi</taxon>
        <taxon>Mammalia</taxon>
        <taxon>Eutheria</taxon>
        <taxon>Euarchontoglires</taxon>
        <taxon>Glires</taxon>
        <taxon>Rodentia</taxon>
        <taxon>Myomorpha</taxon>
        <taxon>Muroidea</taxon>
        <taxon>Muridae</taxon>
        <taxon>Murinae</taxon>
        <taxon>Apodemus</taxon>
    </lineage>
</organism>
<keyword evidence="6" id="KW-1133">Transmembrane helix</keyword>
<name>A0ABQ0ENB8_APOSI</name>
<evidence type="ECO:0000256" key="2">
    <source>
        <dbReference type="ARBA" id="ARBA00009559"/>
    </source>
</evidence>